<proteinExistence type="predicted"/>
<dbReference type="Proteomes" id="UP001601444">
    <property type="component" value="Unassembled WGS sequence"/>
</dbReference>
<feature type="region of interest" description="Disordered" evidence="6">
    <location>
        <begin position="267"/>
        <end position="286"/>
    </location>
</feature>
<dbReference type="InterPro" id="IPR000760">
    <property type="entry name" value="Inositol_monophosphatase-like"/>
</dbReference>
<dbReference type="RefSeq" id="WP_387700461.1">
    <property type="nucleotide sequence ID" value="NZ_JBIAMX010000006.1"/>
</dbReference>
<evidence type="ECO:0000256" key="5">
    <source>
        <dbReference type="ARBA" id="ARBA00022842"/>
    </source>
</evidence>
<feature type="compositionally biased region" description="Basic and acidic residues" evidence="6">
    <location>
        <begin position="267"/>
        <end position="279"/>
    </location>
</feature>
<protein>
    <recommendedName>
        <fullName evidence="2">inositol-phosphate phosphatase</fullName>
        <ecNumber evidence="2">3.1.3.25</ecNumber>
    </recommendedName>
</protein>
<keyword evidence="3" id="KW-0479">Metal-binding</keyword>
<dbReference type="PANTHER" id="PTHR20854:SF4">
    <property type="entry name" value="INOSITOL-1-MONOPHOSPHATASE-RELATED"/>
    <property type="match status" value="1"/>
</dbReference>
<dbReference type="PROSITE" id="PS00629">
    <property type="entry name" value="IMP_1"/>
    <property type="match status" value="1"/>
</dbReference>
<evidence type="ECO:0000256" key="3">
    <source>
        <dbReference type="ARBA" id="ARBA00022723"/>
    </source>
</evidence>
<dbReference type="CDD" id="cd01637">
    <property type="entry name" value="IMPase_like"/>
    <property type="match status" value="1"/>
</dbReference>
<sequence>MNTCRESLLELARRAVASGTSIVAKSAVQSISVKGDRDFVTDLDIAVQEHVESYLHSEAPHIGFLGEEGDNALHESGPFWVLDPIDGTSNFIHGLPIFGISLALFENSRPTIGVIALPALHREYYAAEGIGAFCNGRPIQVGAAARLSEAIVSIGDYAVGRDAEERNLPRLSLTGLLAAQAERIRMFGSAAFDLVCVAQGSTDGCVILSNNLWDVAAGAVIVRESGGYVYDSDGSDHGIGSRHTIAGNAHTAEALVALVGQAHRTSADRQGDICPRDRYVQPNPPR</sequence>
<gene>
    <name evidence="7" type="ORF">ACFYTF_13440</name>
</gene>
<keyword evidence="8" id="KW-1185">Reference proteome</keyword>
<evidence type="ECO:0000313" key="8">
    <source>
        <dbReference type="Proteomes" id="UP001601444"/>
    </source>
</evidence>
<dbReference type="InterPro" id="IPR020583">
    <property type="entry name" value="Inositol_monoP_metal-BS"/>
</dbReference>
<dbReference type="EC" id="3.1.3.25" evidence="2"/>
<accession>A0ABW6PN51</accession>
<dbReference type="InterPro" id="IPR020550">
    <property type="entry name" value="Inositol_monophosphatase_CS"/>
</dbReference>
<dbReference type="Gene3D" id="3.40.190.80">
    <property type="match status" value="1"/>
</dbReference>
<keyword evidence="5" id="KW-0460">Magnesium</keyword>
<keyword evidence="4" id="KW-0378">Hydrolase</keyword>
<organism evidence="7 8">
    <name type="scientific">Nocardia thailandica</name>
    <dbReference type="NCBI Taxonomy" id="257275"/>
    <lineage>
        <taxon>Bacteria</taxon>
        <taxon>Bacillati</taxon>
        <taxon>Actinomycetota</taxon>
        <taxon>Actinomycetes</taxon>
        <taxon>Mycobacteriales</taxon>
        <taxon>Nocardiaceae</taxon>
        <taxon>Nocardia</taxon>
    </lineage>
</organism>
<dbReference type="PRINTS" id="PR00377">
    <property type="entry name" value="IMPHPHTASES"/>
</dbReference>
<dbReference type="PANTHER" id="PTHR20854">
    <property type="entry name" value="INOSITOL MONOPHOSPHATASE"/>
    <property type="match status" value="1"/>
</dbReference>
<dbReference type="SUPFAM" id="SSF56655">
    <property type="entry name" value="Carbohydrate phosphatase"/>
    <property type="match status" value="1"/>
</dbReference>
<evidence type="ECO:0000256" key="4">
    <source>
        <dbReference type="ARBA" id="ARBA00022801"/>
    </source>
</evidence>
<dbReference type="Gene3D" id="3.30.540.10">
    <property type="entry name" value="Fructose-1,6-Bisphosphatase, subunit A, domain 1"/>
    <property type="match status" value="1"/>
</dbReference>
<name>A0ABW6PN51_9NOCA</name>
<evidence type="ECO:0000256" key="2">
    <source>
        <dbReference type="ARBA" id="ARBA00013106"/>
    </source>
</evidence>
<evidence type="ECO:0000256" key="1">
    <source>
        <dbReference type="ARBA" id="ARBA00001033"/>
    </source>
</evidence>
<reference evidence="7 8" key="1">
    <citation type="submission" date="2024-10" db="EMBL/GenBank/DDBJ databases">
        <title>The Natural Products Discovery Center: Release of the First 8490 Sequenced Strains for Exploring Actinobacteria Biosynthetic Diversity.</title>
        <authorList>
            <person name="Kalkreuter E."/>
            <person name="Kautsar S.A."/>
            <person name="Yang D."/>
            <person name="Bader C.D."/>
            <person name="Teijaro C.N."/>
            <person name="Fluegel L."/>
            <person name="Davis C.M."/>
            <person name="Simpson J.R."/>
            <person name="Lauterbach L."/>
            <person name="Steele A.D."/>
            <person name="Gui C."/>
            <person name="Meng S."/>
            <person name="Li G."/>
            <person name="Viehrig K."/>
            <person name="Ye F."/>
            <person name="Su P."/>
            <person name="Kiefer A.F."/>
            <person name="Nichols A."/>
            <person name="Cepeda A.J."/>
            <person name="Yan W."/>
            <person name="Fan B."/>
            <person name="Jiang Y."/>
            <person name="Adhikari A."/>
            <person name="Zheng C.-J."/>
            <person name="Schuster L."/>
            <person name="Cowan T.M."/>
            <person name="Smanski M.J."/>
            <person name="Chevrette M.G."/>
            <person name="De Carvalho L.P.S."/>
            <person name="Shen B."/>
        </authorList>
    </citation>
    <scope>NUCLEOTIDE SEQUENCE [LARGE SCALE GENOMIC DNA]</scope>
    <source>
        <strain evidence="7 8">NPDC004045</strain>
    </source>
</reference>
<evidence type="ECO:0000256" key="6">
    <source>
        <dbReference type="SAM" id="MobiDB-lite"/>
    </source>
</evidence>
<dbReference type="EMBL" id="JBIAMX010000006">
    <property type="protein sequence ID" value="MFF0543830.1"/>
    <property type="molecule type" value="Genomic_DNA"/>
</dbReference>
<dbReference type="PROSITE" id="PS00630">
    <property type="entry name" value="IMP_2"/>
    <property type="match status" value="1"/>
</dbReference>
<comment type="caution">
    <text evidence="7">The sequence shown here is derived from an EMBL/GenBank/DDBJ whole genome shotgun (WGS) entry which is preliminary data.</text>
</comment>
<dbReference type="Pfam" id="PF00459">
    <property type="entry name" value="Inositol_P"/>
    <property type="match status" value="1"/>
</dbReference>
<comment type="catalytic activity">
    <reaction evidence="1">
        <text>a myo-inositol phosphate + H2O = myo-inositol + phosphate</text>
        <dbReference type="Rhea" id="RHEA:24056"/>
        <dbReference type="ChEBI" id="CHEBI:15377"/>
        <dbReference type="ChEBI" id="CHEBI:17268"/>
        <dbReference type="ChEBI" id="CHEBI:43474"/>
        <dbReference type="ChEBI" id="CHEBI:84139"/>
        <dbReference type="EC" id="3.1.3.25"/>
    </reaction>
</comment>
<evidence type="ECO:0000313" key="7">
    <source>
        <dbReference type="EMBL" id="MFF0543830.1"/>
    </source>
</evidence>